<dbReference type="PROSITE" id="PS50956">
    <property type="entry name" value="HTH_ASNC_2"/>
    <property type="match status" value="1"/>
</dbReference>
<feature type="domain" description="HTH asnC-type" evidence="4">
    <location>
        <begin position="5"/>
        <end position="68"/>
    </location>
</feature>
<evidence type="ECO:0000256" key="1">
    <source>
        <dbReference type="ARBA" id="ARBA00023015"/>
    </source>
</evidence>
<dbReference type="Gene3D" id="1.10.10.10">
    <property type="entry name" value="Winged helix-like DNA-binding domain superfamily/Winged helix DNA-binding domain"/>
    <property type="match status" value="1"/>
</dbReference>
<dbReference type="InterPro" id="IPR000485">
    <property type="entry name" value="AsnC-type_HTH_dom"/>
</dbReference>
<evidence type="ECO:0000313" key="6">
    <source>
        <dbReference type="Proteomes" id="UP001596516"/>
    </source>
</evidence>
<accession>A0ABW2US24</accession>
<dbReference type="InterPro" id="IPR011008">
    <property type="entry name" value="Dimeric_a/b-barrel"/>
</dbReference>
<dbReference type="Gene3D" id="3.30.70.920">
    <property type="match status" value="1"/>
</dbReference>
<evidence type="ECO:0000256" key="2">
    <source>
        <dbReference type="ARBA" id="ARBA00023125"/>
    </source>
</evidence>
<dbReference type="Proteomes" id="UP001596516">
    <property type="component" value="Unassembled WGS sequence"/>
</dbReference>
<dbReference type="InterPro" id="IPR019887">
    <property type="entry name" value="Tscrpt_reg_AsnC/Lrp_C"/>
</dbReference>
<dbReference type="InterPro" id="IPR036388">
    <property type="entry name" value="WH-like_DNA-bd_sf"/>
</dbReference>
<reference evidence="6" key="1">
    <citation type="journal article" date="2019" name="Int. J. Syst. Evol. Microbiol.">
        <title>The Global Catalogue of Microorganisms (GCM) 10K type strain sequencing project: providing services to taxonomists for standard genome sequencing and annotation.</title>
        <authorList>
            <consortium name="The Broad Institute Genomics Platform"/>
            <consortium name="The Broad Institute Genome Sequencing Center for Infectious Disease"/>
            <person name="Wu L."/>
            <person name="Ma J."/>
        </authorList>
    </citation>
    <scope>NUCLEOTIDE SEQUENCE [LARGE SCALE GENOMIC DNA]</scope>
    <source>
        <strain evidence="6">CGMCC 1.12750</strain>
    </source>
</reference>
<dbReference type="EMBL" id="JBHTFQ010000018">
    <property type="protein sequence ID" value="MFC7706330.1"/>
    <property type="molecule type" value="Genomic_DNA"/>
</dbReference>
<organism evidence="5 6">
    <name type="scientific">Plastorhodobacter daqingensis</name>
    <dbReference type="NCBI Taxonomy" id="1387281"/>
    <lineage>
        <taxon>Bacteria</taxon>
        <taxon>Pseudomonadati</taxon>
        <taxon>Pseudomonadota</taxon>
        <taxon>Alphaproteobacteria</taxon>
        <taxon>Rhodobacterales</taxon>
        <taxon>Paracoccaceae</taxon>
        <taxon>Plastorhodobacter</taxon>
    </lineage>
</organism>
<comment type="caution">
    <text evidence="5">The sequence shown here is derived from an EMBL/GenBank/DDBJ whole genome shotgun (WGS) entry which is preliminary data.</text>
</comment>
<keyword evidence="3" id="KW-0804">Transcription</keyword>
<name>A0ABW2US24_9RHOB</name>
<dbReference type="PANTHER" id="PTHR30154:SF34">
    <property type="entry name" value="TRANSCRIPTIONAL REGULATOR AZLB"/>
    <property type="match status" value="1"/>
</dbReference>
<dbReference type="InterPro" id="IPR011991">
    <property type="entry name" value="ArsR-like_HTH"/>
</dbReference>
<evidence type="ECO:0000256" key="3">
    <source>
        <dbReference type="ARBA" id="ARBA00023163"/>
    </source>
</evidence>
<keyword evidence="1" id="KW-0805">Transcription regulation</keyword>
<dbReference type="SUPFAM" id="SSF54909">
    <property type="entry name" value="Dimeric alpha+beta barrel"/>
    <property type="match status" value="1"/>
</dbReference>
<dbReference type="SMART" id="SM00344">
    <property type="entry name" value="HTH_ASNC"/>
    <property type="match status" value="1"/>
</dbReference>
<evidence type="ECO:0000259" key="4">
    <source>
        <dbReference type="PROSITE" id="PS50956"/>
    </source>
</evidence>
<dbReference type="InterPro" id="IPR019888">
    <property type="entry name" value="Tscrpt_reg_AsnC-like"/>
</dbReference>
<dbReference type="InterPro" id="IPR036390">
    <property type="entry name" value="WH_DNA-bd_sf"/>
</dbReference>
<protein>
    <submittedName>
        <fullName evidence="5">Lrp/AsnC family transcriptional regulator</fullName>
    </submittedName>
</protein>
<sequence>MPTKLDRIDRAILQVLQRDGRVQNIELAEKVGLSPSPCLRRVRMLEDSGVIARYVALLDPAKVSMGLTVFARVWLTGQDEDTVAPFVEAVRKLPQIVECQLMAGDCDFILRVVAPDLDAYRAFQMEHLGRIKGVRSIKTEIPMQTIKLTTEIPV</sequence>
<evidence type="ECO:0000313" key="5">
    <source>
        <dbReference type="EMBL" id="MFC7706330.1"/>
    </source>
</evidence>
<keyword evidence="6" id="KW-1185">Reference proteome</keyword>
<dbReference type="CDD" id="cd00090">
    <property type="entry name" value="HTH_ARSR"/>
    <property type="match status" value="1"/>
</dbReference>
<dbReference type="SUPFAM" id="SSF46785">
    <property type="entry name" value="Winged helix' DNA-binding domain"/>
    <property type="match status" value="1"/>
</dbReference>
<gene>
    <name evidence="5" type="ORF">ACFQXB_19350</name>
</gene>
<keyword evidence="2" id="KW-0238">DNA-binding</keyword>
<dbReference type="Pfam" id="PF13412">
    <property type="entry name" value="HTH_24"/>
    <property type="match status" value="1"/>
</dbReference>
<dbReference type="PRINTS" id="PR00033">
    <property type="entry name" value="HTHASNC"/>
</dbReference>
<dbReference type="PANTHER" id="PTHR30154">
    <property type="entry name" value="LEUCINE-RESPONSIVE REGULATORY PROTEIN"/>
    <property type="match status" value="1"/>
</dbReference>
<dbReference type="RefSeq" id="WP_377406868.1">
    <property type="nucleotide sequence ID" value="NZ_JBHTFQ010000018.1"/>
</dbReference>
<dbReference type="Pfam" id="PF01037">
    <property type="entry name" value="AsnC_trans_reg"/>
    <property type="match status" value="1"/>
</dbReference>
<proteinExistence type="predicted"/>